<keyword evidence="2 7" id="KW-0812">Transmembrane</keyword>
<sequence length="345" mass="38554">MAAPLNPPPNLPPNDSIALRLLIPVGIIIGIGLPIYVARMYSRLRKNKKLSCDDYAITLAEICSIAGYTLVALSCKYGLGRHTIHVSPRDRYNALFYFSLQAIVWYFGVAGMKISVACMLLRMQRSATWKWILWIVISVQVIINVVAVIRSFTICTPIRAIWESVPNAKCVSTHGARAFAYAYISTSIISDLFLSLMPLTFIYRLHRPKFERVVVGILMCLGLIATATAIIRMTNMVYQNRFGDRLRNQLILAMWCMLEEVLGVTAASIPYLKSPTERMLRHLGLLHFTGMHELSPEQMGLPSFRIPVTDHALESGNVRDEIGSSSSGKPEFELAESSRTASQSQ</sequence>
<evidence type="ECO:0000256" key="2">
    <source>
        <dbReference type="ARBA" id="ARBA00022692"/>
    </source>
</evidence>
<feature type="transmembrane region" description="Helical" evidence="7">
    <location>
        <begin position="133"/>
        <end position="160"/>
    </location>
</feature>
<dbReference type="InterPro" id="IPR052337">
    <property type="entry name" value="SAT4-like"/>
</dbReference>
<feature type="transmembrane region" description="Helical" evidence="7">
    <location>
        <begin position="213"/>
        <end position="231"/>
    </location>
</feature>
<dbReference type="AlphaFoldDB" id="A0A2V1E071"/>
<evidence type="ECO:0000256" key="7">
    <source>
        <dbReference type="SAM" id="Phobius"/>
    </source>
</evidence>
<organism evidence="9 10">
    <name type="scientific">Periconia macrospinosa</name>
    <dbReference type="NCBI Taxonomy" id="97972"/>
    <lineage>
        <taxon>Eukaryota</taxon>
        <taxon>Fungi</taxon>
        <taxon>Dikarya</taxon>
        <taxon>Ascomycota</taxon>
        <taxon>Pezizomycotina</taxon>
        <taxon>Dothideomycetes</taxon>
        <taxon>Pleosporomycetidae</taxon>
        <taxon>Pleosporales</taxon>
        <taxon>Massarineae</taxon>
        <taxon>Periconiaceae</taxon>
        <taxon>Periconia</taxon>
    </lineage>
</organism>
<comment type="similarity">
    <text evidence="5">Belongs to the SAT4 family.</text>
</comment>
<comment type="subcellular location">
    <subcellularLocation>
        <location evidence="1">Membrane</location>
        <topology evidence="1">Multi-pass membrane protein</topology>
    </subcellularLocation>
</comment>
<dbReference type="EMBL" id="KZ805326">
    <property type="protein sequence ID" value="PVI03907.1"/>
    <property type="molecule type" value="Genomic_DNA"/>
</dbReference>
<dbReference type="STRING" id="97972.A0A2V1E071"/>
<dbReference type="PANTHER" id="PTHR33048">
    <property type="entry name" value="PTH11-LIKE INTEGRAL MEMBRANE PROTEIN (AFU_ORTHOLOGUE AFUA_5G11245)"/>
    <property type="match status" value="1"/>
</dbReference>
<keyword evidence="4 7" id="KW-0472">Membrane</keyword>
<accession>A0A2V1E071</accession>
<dbReference type="PANTHER" id="PTHR33048:SF129">
    <property type="entry name" value="INTEGRAL MEMBRANE PROTEIN-RELATED"/>
    <property type="match status" value="1"/>
</dbReference>
<feature type="transmembrane region" description="Helical" evidence="7">
    <location>
        <begin position="180"/>
        <end position="201"/>
    </location>
</feature>
<reference evidence="9 10" key="1">
    <citation type="journal article" date="2018" name="Sci. Rep.">
        <title>Comparative genomics provides insights into the lifestyle and reveals functional heterogeneity of dark septate endophytic fungi.</title>
        <authorList>
            <person name="Knapp D.G."/>
            <person name="Nemeth J.B."/>
            <person name="Barry K."/>
            <person name="Hainaut M."/>
            <person name="Henrissat B."/>
            <person name="Johnson J."/>
            <person name="Kuo A."/>
            <person name="Lim J.H.P."/>
            <person name="Lipzen A."/>
            <person name="Nolan M."/>
            <person name="Ohm R.A."/>
            <person name="Tamas L."/>
            <person name="Grigoriev I.V."/>
            <person name="Spatafora J.W."/>
            <person name="Nagy L.G."/>
            <person name="Kovacs G.M."/>
        </authorList>
    </citation>
    <scope>NUCLEOTIDE SEQUENCE [LARGE SCALE GENOMIC DNA]</scope>
    <source>
        <strain evidence="9 10">DSE2036</strain>
    </source>
</reference>
<dbReference type="Proteomes" id="UP000244855">
    <property type="component" value="Unassembled WGS sequence"/>
</dbReference>
<feature type="transmembrane region" description="Helical" evidence="7">
    <location>
        <begin position="59"/>
        <end position="79"/>
    </location>
</feature>
<feature type="domain" description="Rhodopsin" evidence="8">
    <location>
        <begin position="38"/>
        <end position="277"/>
    </location>
</feature>
<proteinExistence type="inferred from homology"/>
<feature type="transmembrane region" description="Helical" evidence="7">
    <location>
        <begin position="251"/>
        <end position="272"/>
    </location>
</feature>
<evidence type="ECO:0000256" key="6">
    <source>
        <dbReference type="SAM" id="MobiDB-lite"/>
    </source>
</evidence>
<dbReference type="Pfam" id="PF20684">
    <property type="entry name" value="Fung_rhodopsin"/>
    <property type="match status" value="1"/>
</dbReference>
<feature type="transmembrane region" description="Helical" evidence="7">
    <location>
        <begin position="94"/>
        <end position="121"/>
    </location>
</feature>
<protein>
    <recommendedName>
        <fullName evidence="8">Rhodopsin domain-containing protein</fullName>
    </recommendedName>
</protein>
<evidence type="ECO:0000313" key="9">
    <source>
        <dbReference type="EMBL" id="PVI03907.1"/>
    </source>
</evidence>
<feature type="region of interest" description="Disordered" evidence="6">
    <location>
        <begin position="316"/>
        <end position="345"/>
    </location>
</feature>
<dbReference type="GO" id="GO:0016020">
    <property type="term" value="C:membrane"/>
    <property type="evidence" value="ECO:0007669"/>
    <property type="project" value="UniProtKB-SubCell"/>
</dbReference>
<evidence type="ECO:0000259" key="8">
    <source>
        <dbReference type="Pfam" id="PF20684"/>
    </source>
</evidence>
<evidence type="ECO:0000256" key="3">
    <source>
        <dbReference type="ARBA" id="ARBA00022989"/>
    </source>
</evidence>
<dbReference type="OrthoDB" id="5278984at2759"/>
<gene>
    <name evidence="9" type="ORF">DM02DRAFT_695026</name>
</gene>
<name>A0A2V1E071_9PLEO</name>
<evidence type="ECO:0000256" key="5">
    <source>
        <dbReference type="ARBA" id="ARBA00038359"/>
    </source>
</evidence>
<evidence type="ECO:0000256" key="1">
    <source>
        <dbReference type="ARBA" id="ARBA00004141"/>
    </source>
</evidence>
<evidence type="ECO:0000256" key="4">
    <source>
        <dbReference type="ARBA" id="ARBA00023136"/>
    </source>
</evidence>
<evidence type="ECO:0000313" key="10">
    <source>
        <dbReference type="Proteomes" id="UP000244855"/>
    </source>
</evidence>
<feature type="transmembrane region" description="Helical" evidence="7">
    <location>
        <begin position="17"/>
        <end position="38"/>
    </location>
</feature>
<keyword evidence="10" id="KW-1185">Reference proteome</keyword>
<dbReference type="InterPro" id="IPR049326">
    <property type="entry name" value="Rhodopsin_dom_fungi"/>
</dbReference>
<keyword evidence="3 7" id="KW-1133">Transmembrane helix</keyword>